<organism evidence="1">
    <name type="scientific">marine sediment metagenome</name>
    <dbReference type="NCBI Taxonomy" id="412755"/>
    <lineage>
        <taxon>unclassified sequences</taxon>
        <taxon>metagenomes</taxon>
        <taxon>ecological metagenomes</taxon>
    </lineage>
</organism>
<proteinExistence type="predicted"/>
<dbReference type="AlphaFoldDB" id="A0A0F9WJT2"/>
<name>A0A0F9WJT2_9ZZZZ</name>
<dbReference type="EMBL" id="LAZR01000257">
    <property type="protein sequence ID" value="KKN78738.1"/>
    <property type="molecule type" value="Genomic_DNA"/>
</dbReference>
<protein>
    <submittedName>
        <fullName evidence="1">Uncharacterized protein</fullName>
    </submittedName>
</protein>
<reference evidence="1" key="1">
    <citation type="journal article" date="2015" name="Nature">
        <title>Complex archaea that bridge the gap between prokaryotes and eukaryotes.</title>
        <authorList>
            <person name="Spang A."/>
            <person name="Saw J.H."/>
            <person name="Jorgensen S.L."/>
            <person name="Zaremba-Niedzwiedzka K."/>
            <person name="Martijn J."/>
            <person name="Lind A.E."/>
            <person name="van Eijk R."/>
            <person name="Schleper C."/>
            <person name="Guy L."/>
            <person name="Ettema T.J."/>
        </authorList>
    </citation>
    <scope>NUCLEOTIDE SEQUENCE</scope>
</reference>
<accession>A0A0F9WJT2</accession>
<comment type="caution">
    <text evidence="1">The sequence shown here is derived from an EMBL/GenBank/DDBJ whole genome shotgun (WGS) entry which is preliminary data.</text>
</comment>
<evidence type="ECO:0000313" key="1">
    <source>
        <dbReference type="EMBL" id="KKN78738.1"/>
    </source>
</evidence>
<sequence>MTEFIEDDINFYKYQLKKLTEKEENKNDNTSV</sequence>
<gene>
    <name evidence="1" type="ORF">LCGC14_0346610</name>
</gene>